<accession>A0A7X1PMV1</accession>
<dbReference type="EMBL" id="WHUV01000002">
    <property type="protein sequence ID" value="MQA54757.1"/>
    <property type="molecule type" value="Genomic_DNA"/>
</dbReference>
<dbReference type="Proteomes" id="UP000486534">
    <property type="component" value="Unassembled WGS sequence"/>
</dbReference>
<sequence length="106" mass="11660">MESQVQAQGSKDEDKHLAASQQTWSPTSAGNSSHMIQTNGDDAFAGTSKQRDESAKLRRLDQQLSQVTRERDALKKRSPLSRSLRSEVPAPNGSKTNGLAPDHRLF</sequence>
<gene>
    <name evidence="2" type="ORF">GDH07_15690</name>
</gene>
<dbReference type="AlphaFoldDB" id="A0A7X1PMV1"/>
<comment type="caution">
    <text evidence="2">The sequence shown here is derived from an EMBL/GenBank/DDBJ whole genome shotgun (WGS) entry which is preliminary data.</text>
</comment>
<feature type="compositionally biased region" description="Polar residues" evidence="1">
    <location>
        <begin position="19"/>
        <end position="40"/>
    </location>
</feature>
<organism evidence="2 3">
    <name type="scientific">Pseudomonas piscis</name>
    <dbReference type="NCBI Taxonomy" id="2614538"/>
    <lineage>
        <taxon>Bacteria</taxon>
        <taxon>Pseudomonadati</taxon>
        <taxon>Pseudomonadota</taxon>
        <taxon>Gammaproteobacteria</taxon>
        <taxon>Pseudomonadales</taxon>
        <taxon>Pseudomonadaceae</taxon>
        <taxon>Pseudomonas</taxon>
    </lineage>
</organism>
<evidence type="ECO:0000313" key="2">
    <source>
        <dbReference type="EMBL" id="MQA54757.1"/>
    </source>
</evidence>
<feature type="region of interest" description="Disordered" evidence="1">
    <location>
        <begin position="1"/>
        <end position="106"/>
    </location>
</feature>
<feature type="compositionally biased region" description="Basic and acidic residues" evidence="1">
    <location>
        <begin position="49"/>
        <end position="61"/>
    </location>
</feature>
<protein>
    <submittedName>
        <fullName evidence="2">Uncharacterized protein</fullName>
    </submittedName>
</protein>
<evidence type="ECO:0000313" key="3">
    <source>
        <dbReference type="Proteomes" id="UP000486534"/>
    </source>
</evidence>
<dbReference type="RefSeq" id="WP_152898118.1">
    <property type="nucleotide sequence ID" value="NZ_WHUV01000002.1"/>
</dbReference>
<evidence type="ECO:0000256" key="1">
    <source>
        <dbReference type="SAM" id="MobiDB-lite"/>
    </source>
</evidence>
<proteinExistence type="predicted"/>
<reference evidence="2 3" key="1">
    <citation type="submission" date="2019-10" db="EMBL/GenBank/DDBJ databases">
        <title>Pseudomonas dajingensis sp. nov., isolated from the profound head ulcers of farmed Murray cod (Maccullochella peelii peelii).</title>
        <authorList>
            <person name="Liu Y."/>
        </authorList>
    </citation>
    <scope>NUCLEOTIDE SEQUENCE [LARGE SCALE GENOMIC DNA]</scope>
    <source>
        <strain evidence="2 3">MC042</strain>
    </source>
</reference>
<name>A0A7X1PMV1_9PSED</name>